<sequence length="554" mass="60589">MDHHSAYINSAAHFNSSLSSPVPPSTHSSIASIETSLRLQRAEQDLMDLRRQFVELRVQVEEIKRDKTSKAAPEDGDDSRGTPSTHLRRTPSSALIATLKRLVFESVKATHSLKPGEPLGYDCVREQDDFPNVKFFTERQWNKWKRDNKKTTRIGETVVRGKKMSAQGVNHTAPYVEYPDGTPADGDYINDARKFCRTLINLARGAQYPLPRKWGDTDVWLRELFYTALRKKFPLFQLCHNNAKGDSFMYYSYYETVTRKWDNGSSQPIDLNQALHTIPSQSDLEESESESVRRGEVRTTRPSEKATPAKRPSGDDIIVVGPRKQARTDAGVPQDVAPPQSVEPPPAASKSFKGKERAAPSLLAVIAPSTSYLQLVQRSPSLVASPRSVLPPTSTSPTSTSASQSGPSAPPSMATSAQATQAPPALSPLASLTTLATVSGAADVIPSPPTPTDPDIPAEGGVDISASPPQDVTSTGTAPSNERADKPSEVTASKKTRAPRKTTQWPPPPDMKGAKWFYARKWYADSNGTLEAFEAHYKTLSASDRRKLGRVSPS</sequence>
<gene>
    <name evidence="2" type="ORF">BD310DRAFT_1043187</name>
</gene>
<feature type="compositionally biased region" description="Low complexity" evidence="1">
    <location>
        <begin position="385"/>
        <end position="428"/>
    </location>
</feature>
<dbReference type="EMBL" id="ML145262">
    <property type="protein sequence ID" value="TBU52197.1"/>
    <property type="molecule type" value="Genomic_DNA"/>
</dbReference>
<evidence type="ECO:0000313" key="2">
    <source>
        <dbReference type="EMBL" id="TBU52197.1"/>
    </source>
</evidence>
<keyword evidence="3" id="KW-1185">Reference proteome</keyword>
<dbReference type="Proteomes" id="UP000292082">
    <property type="component" value="Unassembled WGS sequence"/>
</dbReference>
<feature type="region of interest" description="Disordered" evidence="1">
    <location>
        <begin position="64"/>
        <end position="91"/>
    </location>
</feature>
<dbReference type="STRING" id="114155.A0A4Q9PG59"/>
<reference evidence="2 3" key="1">
    <citation type="submission" date="2019-01" db="EMBL/GenBank/DDBJ databases">
        <title>Draft genome sequences of three monokaryotic isolates of the white-rot basidiomycete fungus Dichomitus squalens.</title>
        <authorList>
            <consortium name="DOE Joint Genome Institute"/>
            <person name="Lopez S.C."/>
            <person name="Andreopoulos B."/>
            <person name="Pangilinan J."/>
            <person name="Lipzen A."/>
            <person name="Riley R."/>
            <person name="Ahrendt S."/>
            <person name="Ng V."/>
            <person name="Barry K."/>
            <person name="Daum C."/>
            <person name="Grigoriev I.V."/>
            <person name="Hilden K.S."/>
            <person name="Makela M.R."/>
            <person name="de Vries R.P."/>
        </authorList>
    </citation>
    <scope>NUCLEOTIDE SEQUENCE [LARGE SCALE GENOMIC DNA]</scope>
    <source>
        <strain evidence="2 3">CBS 464.89</strain>
    </source>
</reference>
<name>A0A4Q9PG59_9APHY</name>
<evidence type="ECO:0000256" key="1">
    <source>
        <dbReference type="SAM" id="MobiDB-lite"/>
    </source>
</evidence>
<dbReference type="AlphaFoldDB" id="A0A4Q9PG59"/>
<feature type="compositionally biased region" description="Polar residues" evidence="1">
    <location>
        <begin position="467"/>
        <end position="480"/>
    </location>
</feature>
<organism evidence="2 3">
    <name type="scientific">Dichomitus squalens</name>
    <dbReference type="NCBI Taxonomy" id="114155"/>
    <lineage>
        <taxon>Eukaryota</taxon>
        <taxon>Fungi</taxon>
        <taxon>Dikarya</taxon>
        <taxon>Basidiomycota</taxon>
        <taxon>Agaricomycotina</taxon>
        <taxon>Agaricomycetes</taxon>
        <taxon>Polyporales</taxon>
        <taxon>Polyporaceae</taxon>
        <taxon>Dichomitus</taxon>
    </lineage>
</organism>
<protein>
    <submittedName>
        <fullName evidence="2">Uncharacterized protein</fullName>
    </submittedName>
</protein>
<feature type="region of interest" description="Disordered" evidence="1">
    <location>
        <begin position="381"/>
        <end position="428"/>
    </location>
</feature>
<proteinExistence type="predicted"/>
<feature type="compositionally biased region" description="Polar residues" evidence="1">
    <location>
        <begin position="81"/>
        <end position="91"/>
    </location>
</feature>
<evidence type="ECO:0000313" key="3">
    <source>
        <dbReference type="Proteomes" id="UP000292082"/>
    </source>
</evidence>
<feature type="region of interest" description="Disordered" evidence="1">
    <location>
        <begin position="278"/>
        <end position="355"/>
    </location>
</feature>
<feature type="compositionally biased region" description="Basic and acidic residues" evidence="1">
    <location>
        <begin position="290"/>
        <end position="304"/>
    </location>
</feature>
<feature type="compositionally biased region" description="Basic and acidic residues" evidence="1">
    <location>
        <begin position="64"/>
        <end position="73"/>
    </location>
</feature>
<accession>A0A4Q9PG59</accession>
<feature type="region of interest" description="Disordered" evidence="1">
    <location>
        <begin position="441"/>
        <end position="513"/>
    </location>
</feature>